<feature type="region of interest" description="Disordered" evidence="1">
    <location>
        <begin position="1"/>
        <end position="20"/>
    </location>
</feature>
<feature type="region of interest" description="Disordered" evidence="1">
    <location>
        <begin position="39"/>
        <end position="58"/>
    </location>
</feature>
<organism evidence="2 3">
    <name type="scientific">Acer negundo</name>
    <name type="common">Box elder</name>
    <dbReference type="NCBI Taxonomy" id="4023"/>
    <lineage>
        <taxon>Eukaryota</taxon>
        <taxon>Viridiplantae</taxon>
        <taxon>Streptophyta</taxon>
        <taxon>Embryophyta</taxon>
        <taxon>Tracheophyta</taxon>
        <taxon>Spermatophyta</taxon>
        <taxon>Magnoliopsida</taxon>
        <taxon>eudicotyledons</taxon>
        <taxon>Gunneridae</taxon>
        <taxon>Pentapetalae</taxon>
        <taxon>rosids</taxon>
        <taxon>malvids</taxon>
        <taxon>Sapindales</taxon>
        <taxon>Sapindaceae</taxon>
        <taxon>Hippocastanoideae</taxon>
        <taxon>Acereae</taxon>
        <taxon>Acer</taxon>
    </lineage>
</organism>
<evidence type="ECO:0000313" key="3">
    <source>
        <dbReference type="Proteomes" id="UP001064489"/>
    </source>
</evidence>
<feature type="compositionally biased region" description="Basic and acidic residues" evidence="1">
    <location>
        <begin position="40"/>
        <end position="58"/>
    </location>
</feature>
<dbReference type="AlphaFoldDB" id="A0AAD5J1W1"/>
<proteinExistence type="predicted"/>
<sequence length="99" mass="11102">MRQGSITRNTSPNDMLPPAFGQNSVPHYVVFFFRAFSDNPDSKNDDSLGEPKKLTANDDQERMFNEYLEHNKRFENKAASLKVNATGGRFSNGDANGTE</sequence>
<comment type="caution">
    <text evidence="2">The sequence shown here is derived from an EMBL/GenBank/DDBJ whole genome shotgun (WGS) entry which is preliminary data.</text>
</comment>
<gene>
    <name evidence="2" type="ORF">LWI28_028642</name>
</gene>
<keyword evidence="3" id="KW-1185">Reference proteome</keyword>
<evidence type="ECO:0000256" key="1">
    <source>
        <dbReference type="SAM" id="MobiDB-lite"/>
    </source>
</evidence>
<accession>A0AAD5J1W1</accession>
<evidence type="ECO:0000313" key="2">
    <source>
        <dbReference type="EMBL" id="KAI9182760.1"/>
    </source>
</evidence>
<reference evidence="2" key="2">
    <citation type="submission" date="2023-02" db="EMBL/GenBank/DDBJ databases">
        <authorList>
            <person name="Swenson N.G."/>
            <person name="Wegrzyn J.L."/>
            <person name="Mcevoy S.L."/>
        </authorList>
    </citation>
    <scope>NUCLEOTIDE SEQUENCE</scope>
    <source>
        <strain evidence="2">91603</strain>
        <tissue evidence="2">Leaf</tissue>
    </source>
</reference>
<feature type="compositionally biased region" description="Polar residues" evidence="1">
    <location>
        <begin position="1"/>
        <end position="13"/>
    </location>
</feature>
<name>A0AAD5J1W1_ACENE</name>
<dbReference type="EMBL" id="JAJSOW010000101">
    <property type="protein sequence ID" value="KAI9182760.1"/>
    <property type="molecule type" value="Genomic_DNA"/>
</dbReference>
<protein>
    <submittedName>
        <fullName evidence="2">Uncharacterized protein</fullName>
    </submittedName>
</protein>
<dbReference type="Proteomes" id="UP001064489">
    <property type="component" value="Chromosome 4"/>
</dbReference>
<reference evidence="2" key="1">
    <citation type="journal article" date="2022" name="Plant J.">
        <title>Strategies of tolerance reflected in two North American maple genomes.</title>
        <authorList>
            <person name="McEvoy S.L."/>
            <person name="Sezen U.U."/>
            <person name="Trouern-Trend A."/>
            <person name="McMahon S.M."/>
            <person name="Schaberg P.G."/>
            <person name="Yang J."/>
            <person name="Wegrzyn J.L."/>
            <person name="Swenson N.G."/>
        </authorList>
    </citation>
    <scope>NUCLEOTIDE SEQUENCE</scope>
    <source>
        <strain evidence="2">91603</strain>
    </source>
</reference>